<dbReference type="SUPFAM" id="SSF51197">
    <property type="entry name" value="Clavaminate synthase-like"/>
    <property type="match status" value="1"/>
</dbReference>
<sequence length="285" mass="32559">MGDVWPPVAFGYQQMDAKMSVVPRNQREQYQEEGYMILPGVIPQETLEMLREECSYFLGYFDSIMDAKGVEVDNLCHRGKRYFINNRYRLSRRLWQFLFSPLMAEVAQAALGPEVYLFHEQWVVKGAEQGMKFGWHQDSGYVKHYEKGASHKPYVTVWCTLDDVSEENGTVYLLPHSRGGTKDCLLDHTLESGTNDVIGYNGDDPGDPVIVPAGSVVAFTSYNLHRSGANQTNRMRRVYLPQYSCEPIRRPDGKPWAMATPFLKNGENVYDHLDDSADKYGPFSE</sequence>
<dbReference type="PANTHER" id="PTHR20883:SF46">
    <property type="entry name" value="PHYTANOYL-COA HYDROXYLASE"/>
    <property type="match status" value="1"/>
</dbReference>
<dbReference type="GO" id="GO:0016706">
    <property type="term" value="F:2-oxoglutarate-dependent dioxygenase activity"/>
    <property type="evidence" value="ECO:0007669"/>
    <property type="project" value="UniProtKB-ARBA"/>
</dbReference>
<dbReference type="InterPro" id="IPR008775">
    <property type="entry name" value="Phytyl_CoA_dOase-like"/>
</dbReference>
<organism evidence="1 2">
    <name type="scientific">Aeoliella straminimaris</name>
    <dbReference type="NCBI Taxonomy" id="2954799"/>
    <lineage>
        <taxon>Bacteria</taxon>
        <taxon>Pseudomonadati</taxon>
        <taxon>Planctomycetota</taxon>
        <taxon>Planctomycetia</taxon>
        <taxon>Pirellulales</taxon>
        <taxon>Lacipirellulaceae</taxon>
        <taxon>Aeoliella</taxon>
    </lineage>
</organism>
<gene>
    <name evidence="1" type="ORF">NG895_20115</name>
</gene>
<dbReference type="Proteomes" id="UP001155241">
    <property type="component" value="Unassembled WGS sequence"/>
</dbReference>
<dbReference type="AlphaFoldDB" id="A0A9X2FCT6"/>
<dbReference type="GO" id="GO:0005506">
    <property type="term" value="F:iron ion binding"/>
    <property type="evidence" value="ECO:0007669"/>
    <property type="project" value="UniProtKB-ARBA"/>
</dbReference>
<dbReference type="RefSeq" id="WP_252854323.1">
    <property type="nucleotide sequence ID" value="NZ_JAMXLR010000072.1"/>
</dbReference>
<dbReference type="EMBL" id="JAMXLR010000072">
    <property type="protein sequence ID" value="MCO6046209.1"/>
    <property type="molecule type" value="Genomic_DNA"/>
</dbReference>
<dbReference type="Gene3D" id="2.60.120.620">
    <property type="entry name" value="q2cbj1_9rhob like domain"/>
    <property type="match status" value="1"/>
</dbReference>
<keyword evidence="2" id="KW-1185">Reference proteome</keyword>
<keyword evidence="1" id="KW-0223">Dioxygenase</keyword>
<keyword evidence="1" id="KW-0560">Oxidoreductase</keyword>
<dbReference type="PANTHER" id="PTHR20883">
    <property type="entry name" value="PHYTANOYL-COA DIOXYGENASE DOMAIN CONTAINING 1"/>
    <property type="match status" value="1"/>
</dbReference>
<protein>
    <submittedName>
        <fullName evidence="1">Phytanoyl-CoA dioxygenase family protein</fullName>
    </submittedName>
</protein>
<accession>A0A9X2FCT6</accession>
<evidence type="ECO:0000313" key="1">
    <source>
        <dbReference type="EMBL" id="MCO6046209.1"/>
    </source>
</evidence>
<name>A0A9X2FCT6_9BACT</name>
<comment type="caution">
    <text evidence="1">The sequence shown here is derived from an EMBL/GenBank/DDBJ whole genome shotgun (WGS) entry which is preliminary data.</text>
</comment>
<proteinExistence type="predicted"/>
<evidence type="ECO:0000313" key="2">
    <source>
        <dbReference type="Proteomes" id="UP001155241"/>
    </source>
</evidence>
<dbReference type="Pfam" id="PF05721">
    <property type="entry name" value="PhyH"/>
    <property type="match status" value="1"/>
</dbReference>
<reference evidence="1" key="1">
    <citation type="submission" date="2022-06" db="EMBL/GenBank/DDBJ databases">
        <title>Aeoliella straminimaris, a novel planctomycete from sediments.</title>
        <authorList>
            <person name="Vitorino I.R."/>
            <person name="Lage O.M."/>
        </authorList>
    </citation>
    <scope>NUCLEOTIDE SEQUENCE</scope>
    <source>
        <strain evidence="1">ICT_H6.2</strain>
    </source>
</reference>